<dbReference type="Proteomes" id="UP000046395">
    <property type="component" value="Unassembled WGS sequence"/>
</dbReference>
<reference evidence="3" key="2">
    <citation type="submission" date="2014-03" db="EMBL/GenBank/DDBJ databases">
        <title>The whipworm genome and dual-species transcriptomics of an intimate host-pathogen interaction.</title>
        <authorList>
            <person name="Foth B.J."/>
            <person name="Tsai I.J."/>
            <person name="Reid A.J."/>
            <person name="Bancroft A.J."/>
            <person name="Nichol S."/>
            <person name="Tracey A."/>
            <person name="Holroyd N."/>
            <person name="Cotton J.A."/>
            <person name="Stanley E.J."/>
            <person name="Zarowiecki M."/>
            <person name="Liu J.Z."/>
            <person name="Huckvale T."/>
            <person name="Cooper P.J."/>
            <person name="Grencis R.K."/>
            <person name="Berriman M."/>
        </authorList>
    </citation>
    <scope>NUCLEOTIDE SEQUENCE [LARGE SCALE GENOMIC DNA]</scope>
    <source>
        <strain evidence="3">Edinburgh</strain>
    </source>
</reference>
<accession>A0A5S6QXB2</accession>
<feature type="compositionally biased region" description="Polar residues" evidence="1">
    <location>
        <begin position="91"/>
        <end position="100"/>
    </location>
</feature>
<dbReference type="WBParaSite" id="TMUE_0000002485.1">
    <property type="protein sequence ID" value="TMUE_0000002485.1"/>
    <property type="gene ID" value="WBGene00298324"/>
</dbReference>
<dbReference type="PANTHER" id="PTHR48430:SF1">
    <property type="entry name" value="PARTNER OF XRN-2 PROTEIN 1"/>
    <property type="match status" value="1"/>
</dbReference>
<dbReference type="WBParaSite" id="TMUE_3000011739.1">
    <property type="protein sequence ID" value="TMUE_3000011739.1"/>
    <property type="gene ID" value="WBGene00292540"/>
</dbReference>
<proteinExistence type="predicted"/>
<dbReference type="PROSITE" id="PS51827">
    <property type="entry name" value="XTBD"/>
    <property type="match status" value="1"/>
</dbReference>
<dbReference type="WBParaSite" id="TMUE_0000002485.2">
    <property type="protein sequence ID" value="TMUE_0000002485.2"/>
    <property type="gene ID" value="WBGene00298324"/>
</dbReference>
<dbReference type="Pfam" id="PF11952">
    <property type="entry name" value="XTBD"/>
    <property type="match status" value="1"/>
</dbReference>
<sequence length="369" mass="42677">MTATEKDFDEYRQPWETDHAWKIRSSFLRRNWDKVPRDRLFCLSNVFMNMEQHGCCYSAAVMDEVREMAGDLIEAYHNPIKAMVQKTLVRSKQSESTSEIPSKRRRVGSDVDINRNTHNANYAGSHRENIDVDRKRVEDLFCRLRAQLSVAAKQDNPIRRFNELCNLEKCLWRTELTTNECTLLIDDVIVLTQLHWGDPLQAKMNACDTACEILQRASHRFYRTREVTVGCAKFILHSGVEAAAPHQEPSAWHLTGLSRSLLSLSKRFQGMSVARWRSKPYAVLTEACKELCIPFEINQKRLIGWSEQYAMTLAGVVVCDIEVRAVPKNKPHSPPEDELCLRTVDRLLDFNRKYTLREVDKGIVRMVSM</sequence>
<feature type="region of interest" description="Disordered" evidence="1">
    <location>
        <begin position="91"/>
        <end position="120"/>
    </location>
</feature>
<evidence type="ECO:0000259" key="2">
    <source>
        <dbReference type="PROSITE" id="PS51827"/>
    </source>
</evidence>
<organism evidence="3 6">
    <name type="scientific">Trichuris muris</name>
    <name type="common">Mouse whipworm</name>
    <dbReference type="NCBI Taxonomy" id="70415"/>
    <lineage>
        <taxon>Eukaryota</taxon>
        <taxon>Metazoa</taxon>
        <taxon>Ecdysozoa</taxon>
        <taxon>Nematoda</taxon>
        <taxon>Enoplea</taxon>
        <taxon>Dorylaimia</taxon>
        <taxon>Trichinellida</taxon>
        <taxon>Trichuridae</taxon>
        <taxon>Trichuris</taxon>
    </lineage>
</organism>
<dbReference type="InterPro" id="IPR021859">
    <property type="entry name" value="XTBD"/>
</dbReference>
<evidence type="ECO:0000313" key="4">
    <source>
        <dbReference type="WBParaSite" id="TMUE_0000002485.1"/>
    </source>
</evidence>
<evidence type="ECO:0000313" key="5">
    <source>
        <dbReference type="WBParaSite" id="TMUE_0000002485.2"/>
    </source>
</evidence>
<protein>
    <submittedName>
        <fullName evidence="4 5">XRN2-binding (XTBD) domain-containing protein</fullName>
    </submittedName>
</protein>
<evidence type="ECO:0000313" key="6">
    <source>
        <dbReference type="WBParaSite" id="TMUE_3000011739.1"/>
    </source>
</evidence>
<dbReference type="AlphaFoldDB" id="A0A5S6QXB2"/>
<dbReference type="STRING" id="70415.A0A5S6QXB2"/>
<evidence type="ECO:0000256" key="1">
    <source>
        <dbReference type="SAM" id="MobiDB-lite"/>
    </source>
</evidence>
<reference evidence="3" key="1">
    <citation type="submission" date="2013-11" db="EMBL/GenBank/DDBJ databases">
        <authorList>
            <person name="Aslett M."/>
        </authorList>
    </citation>
    <scope>NUCLEOTIDE SEQUENCE [LARGE SCALE GENOMIC DNA]</scope>
    <source>
        <strain evidence="3">Edinburgh</strain>
    </source>
</reference>
<evidence type="ECO:0000313" key="3">
    <source>
        <dbReference type="Proteomes" id="UP000046395"/>
    </source>
</evidence>
<keyword evidence="3" id="KW-1185">Reference proteome</keyword>
<reference evidence="4 6" key="3">
    <citation type="submission" date="2019-12" db="UniProtKB">
        <authorList>
            <consortium name="WormBaseParasite"/>
        </authorList>
    </citation>
    <scope>IDENTIFICATION</scope>
</reference>
<name>A0A5S6QXB2_TRIMR</name>
<dbReference type="PANTHER" id="PTHR48430">
    <property type="entry name" value="PARTNER OF XRN-2 PROTEIN 1"/>
    <property type="match status" value="1"/>
</dbReference>
<feature type="domain" description="XRN2-binding (XTBD)" evidence="2">
    <location>
        <begin position="8"/>
        <end position="92"/>
    </location>
</feature>